<feature type="domain" description="RCC1-like" evidence="5">
    <location>
        <begin position="78"/>
        <end position="418"/>
    </location>
</feature>
<evidence type="ECO:0000313" key="6">
    <source>
        <dbReference type="EMBL" id="CAF1407370.1"/>
    </source>
</evidence>
<evidence type="ECO:0000256" key="3">
    <source>
        <dbReference type="PROSITE-ProRule" id="PRU00235"/>
    </source>
</evidence>
<dbReference type="AlphaFoldDB" id="A0A815LCD3"/>
<organism evidence="6 7">
    <name type="scientific">Adineta steineri</name>
    <dbReference type="NCBI Taxonomy" id="433720"/>
    <lineage>
        <taxon>Eukaryota</taxon>
        <taxon>Metazoa</taxon>
        <taxon>Spiralia</taxon>
        <taxon>Gnathifera</taxon>
        <taxon>Rotifera</taxon>
        <taxon>Eurotatoria</taxon>
        <taxon>Bdelloidea</taxon>
        <taxon>Adinetida</taxon>
        <taxon>Adinetidae</taxon>
        <taxon>Adineta</taxon>
    </lineage>
</organism>
<reference evidence="6" key="1">
    <citation type="submission" date="2021-02" db="EMBL/GenBank/DDBJ databases">
        <authorList>
            <person name="Nowell W R."/>
        </authorList>
    </citation>
    <scope>NUCLEOTIDE SEQUENCE</scope>
</reference>
<dbReference type="Pfam" id="PF08628">
    <property type="entry name" value="Nexin_C"/>
    <property type="match status" value="1"/>
</dbReference>
<dbReference type="InterPro" id="IPR013937">
    <property type="entry name" value="Sorting_nexin_C"/>
</dbReference>
<gene>
    <name evidence="6" type="ORF">JYZ213_LOCUS38148</name>
</gene>
<evidence type="ECO:0000259" key="5">
    <source>
        <dbReference type="Pfam" id="PF25390"/>
    </source>
</evidence>
<dbReference type="SUPFAM" id="SSF50985">
    <property type="entry name" value="RCC1/BLIP-II"/>
    <property type="match status" value="2"/>
</dbReference>
<evidence type="ECO:0000256" key="2">
    <source>
        <dbReference type="ARBA" id="ARBA00022737"/>
    </source>
</evidence>
<dbReference type="Pfam" id="PF00415">
    <property type="entry name" value="RCC1"/>
    <property type="match status" value="1"/>
</dbReference>
<dbReference type="InterPro" id="IPR000408">
    <property type="entry name" value="Reg_chr_condens"/>
</dbReference>
<comment type="caution">
    <text evidence="6">The sequence shown here is derived from an EMBL/GenBank/DDBJ whole genome shotgun (WGS) entry which is preliminary data.</text>
</comment>
<feature type="repeat" description="RCC1" evidence="3">
    <location>
        <begin position="343"/>
        <end position="392"/>
    </location>
</feature>
<dbReference type="Pfam" id="PF25390">
    <property type="entry name" value="WD40_RLD"/>
    <property type="match status" value="1"/>
</dbReference>
<dbReference type="PANTHER" id="PTHR45982">
    <property type="entry name" value="REGULATOR OF CHROMOSOME CONDENSATION"/>
    <property type="match status" value="1"/>
</dbReference>
<dbReference type="Proteomes" id="UP000663845">
    <property type="component" value="Unassembled WGS sequence"/>
</dbReference>
<feature type="repeat" description="RCC1" evidence="3">
    <location>
        <begin position="76"/>
        <end position="132"/>
    </location>
</feature>
<dbReference type="PROSITE" id="PS00625">
    <property type="entry name" value="RCC1_1"/>
    <property type="match status" value="1"/>
</dbReference>
<keyword evidence="1" id="KW-0344">Guanine-nucleotide releasing factor</keyword>
<dbReference type="InterPro" id="IPR051553">
    <property type="entry name" value="Ran_GTPase-activating"/>
</dbReference>
<keyword evidence="2" id="KW-0677">Repeat</keyword>
<feature type="repeat" description="RCC1" evidence="3">
    <location>
        <begin position="290"/>
        <end position="342"/>
    </location>
</feature>
<feature type="repeat" description="RCC1" evidence="3">
    <location>
        <begin position="133"/>
        <end position="184"/>
    </location>
</feature>
<sequence>MSWRIHLDVTSFLHHTDTSKLQLNLANLVPNLRNREFKINTIIPHHRLNLKRSNLEETRSLLTTEKKQKISVELSSFVLVCGQNICGQLGLSSTIIERHKPQYLKITNHSDVIENIRYICAGAMHSCALTVNGHVYTWGCNDDGALGRITDHVDDEYTPGLFVLPEEINTLCAGDSFTVALAKSGRAYISGCFRGSEGVLGLFQHKQIAQQPILIPLNQSIKQIACGADFCLLLTENGDLYSFGNNETGQLGRDATFSTWLQPCQIPCFKQQHILNIWAGGHGFFVLTHNHLYSCGANSFGQLGHSLKQPIYLPLEIKDFPLVDKIMQIACGLQHTLILDSMGYVYGLGRSDDGRLGNNHINDVIIPKQIDKLINIVDIAAGGCVSFAINSNGEIYSFGMGDTCQTGHGNDDIFVPTLKLISNEVLNCSHDALEFFAYNSDPNILFEPLAPTRLPVPRPDKAFLRTISDVGTKLNNLLPTKRELQIRETFQLNITPTYEKTSSTMDELRYFVRQSSLRSTSNSLTLNPTDTEFLQSLLTRPSIATSRRKEKLQSDIPLTDTALNLIQTCLHSRDKMINYESTHRILRTIFGHLIEEFLKEQIDDILSKENILMYLVDIREKVLWPADENTLIPMKNVKRRALNACINKIPSWLQQIVGVDNVRRVINKLINIVDIAAGGCVSFAINSNGEIYSFGMGDTCQTGHGNDDIFVPTLVKGKQLEERKIRQISVGAQHTLFLVSEKY</sequence>
<dbReference type="InterPro" id="IPR058923">
    <property type="entry name" value="RCC1-like_dom"/>
</dbReference>
<protein>
    <submittedName>
        <fullName evidence="6">Uncharacterized protein</fullName>
    </submittedName>
</protein>
<evidence type="ECO:0000256" key="1">
    <source>
        <dbReference type="ARBA" id="ARBA00022658"/>
    </source>
</evidence>
<dbReference type="PRINTS" id="PR00633">
    <property type="entry name" value="RCCNDNSATION"/>
</dbReference>
<dbReference type="PANTHER" id="PTHR45982:SF1">
    <property type="entry name" value="REGULATOR OF CHROMOSOME CONDENSATION"/>
    <property type="match status" value="1"/>
</dbReference>
<dbReference type="Gene3D" id="2.130.10.30">
    <property type="entry name" value="Regulator of chromosome condensation 1/beta-lactamase-inhibitor protein II"/>
    <property type="match status" value="2"/>
</dbReference>
<dbReference type="PROSITE" id="PS50012">
    <property type="entry name" value="RCC1_3"/>
    <property type="match status" value="7"/>
</dbReference>
<proteinExistence type="predicted"/>
<feature type="repeat" description="RCC1" evidence="3">
    <location>
        <begin position="238"/>
        <end position="290"/>
    </location>
</feature>
<feature type="repeat" description="RCC1" evidence="3">
    <location>
        <begin position="185"/>
        <end position="237"/>
    </location>
</feature>
<name>A0A815LCD3_9BILA</name>
<evidence type="ECO:0000259" key="4">
    <source>
        <dbReference type="Pfam" id="PF08628"/>
    </source>
</evidence>
<dbReference type="EMBL" id="CAJNOG010001089">
    <property type="protein sequence ID" value="CAF1407370.1"/>
    <property type="molecule type" value="Genomic_DNA"/>
</dbReference>
<dbReference type="InterPro" id="IPR009091">
    <property type="entry name" value="RCC1/BLIP-II"/>
</dbReference>
<accession>A0A815LCD3</accession>
<feature type="domain" description="Sorting nexin C-terminal" evidence="4">
    <location>
        <begin position="583"/>
        <end position="672"/>
    </location>
</feature>
<feature type="repeat" description="RCC1" evidence="3">
    <location>
        <begin position="689"/>
        <end position="741"/>
    </location>
</feature>
<evidence type="ECO:0000313" key="7">
    <source>
        <dbReference type="Proteomes" id="UP000663845"/>
    </source>
</evidence>